<dbReference type="PANTHER" id="PTHR40124">
    <property type="match status" value="1"/>
</dbReference>
<accession>A0A0W0GC40</accession>
<gene>
    <name evidence="3" type="ORF">WG66_1313</name>
</gene>
<dbReference type="GO" id="GO:0016829">
    <property type="term" value="F:lyase activity"/>
    <property type="evidence" value="ECO:0007669"/>
    <property type="project" value="UniProtKB-KW"/>
</dbReference>
<feature type="region of interest" description="Disordered" evidence="1">
    <location>
        <begin position="1"/>
        <end position="21"/>
    </location>
</feature>
<dbReference type="InterPro" id="IPR048958">
    <property type="entry name" value="Polysacc_lyase_14"/>
</dbReference>
<evidence type="ECO:0000313" key="4">
    <source>
        <dbReference type="Proteomes" id="UP000054988"/>
    </source>
</evidence>
<protein>
    <submittedName>
        <fullName evidence="3">Putative polysaccharide lyase family 14 protein</fullName>
    </submittedName>
</protein>
<feature type="region of interest" description="Disordered" evidence="1">
    <location>
        <begin position="203"/>
        <end position="231"/>
    </location>
</feature>
<evidence type="ECO:0000259" key="2">
    <source>
        <dbReference type="Pfam" id="PF21294"/>
    </source>
</evidence>
<comment type="caution">
    <text evidence="3">The sequence shown here is derived from an EMBL/GenBank/DDBJ whole genome shotgun (WGS) entry which is preliminary data.</text>
</comment>
<feature type="domain" description="Polysaccharide lyase 14" evidence="2">
    <location>
        <begin position="270"/>
        <end position="301"/>
    </location>
</feature>
<name>A0A0W0GC40_MONRR</name>
<proteinExistence type="predicted"/>
<evidence type="ECO:0000256" key="1">
    <source>
        <dbReference type="SAM" id="MobiDB-lite"/>
    </source>
</evidence>
<dbReference type="EMBL" id="LATX01000494">
    <property type="protein sequence ID" value="KTB46114.1"/>
    <property type="molecule type" value="Genomic_DNA"/>
</dbReference>
<keyword evidence="3" id="KW-0456">Lyase</keyword>
<organism evidence="3 4">
    <name type="scientific">Moniliophthora roreri</name>
    <name type="common">Frosty pod rot fungus</name>
    <name type="synonym">Monilia roreri</name>
    <dbReference type="NCBI Taxonomy" id="221103"/>
    <lineage>
        <taxon>Eukaryota</taxon>
        <taxon>Fungi</taxon>
        <taxon>Dikarya</taxon>
        <taxon>Basidiomycota</taxon>
        <taxon>Agaricomycotina</taxon>
        <taxon>Agaricomycetes</taxon>
        <taxon>Agaricomycetidae</taxon>
        <taxon>Agaricales</taxon>
        <taxon>Marasmiineae</taxon>
        <taxon>Marasmiaceae</taxon>
        <taxon>Moniliophthora</taxon>
    </lineage>
</organism>
<sequence length="307" mass="33852">MQAPFGPQLFEADDPTNSNESEFESVLQVFYPEGSVNPANSPRGDAQFYASPIDITSANNVTFAYSVLFPNGSNFVRGGKLPGLYGGRAGCSGGDAATTCFSTRMMWRKDGQGELYLYAPKDKQTADLCNDFHSVCDAAYGLSVGRGSFSYTPGKWTRISQTVTLNTPGEQDGCFTLYVNGERVIDRKDIFYRDEVSYDSESMNKKSQGVMRKTRETTPKTHSAAPHHPEGELLGLDGVLRLDEPSLDEFFIQEGGEAIGIQETSELGPIGFIGMFFSTFFGGHEPEWASPRDQYVWFKDLSILYNA</sequence>
<dbReference type="Pfam" id="PF21294">
    <property type="entry name" value="Polysacc_lyase_14"/>
    <property type="match status" value="2"/>
</dbReference>
<feature type="domain" description="Polysaccharide lyase 14" evidence="2">
    <location>
        <begin position="22"/>
        <end position="201"/>
    </location>
</feature>
<dbReference type="AlphaFoldDB" id="A0A0W0GC40"/>
<dbReference type="Gene3D" id="2.60.120.200">
    <property type="match status" value="2"/>
</dbReference>
<dbReference type="Proteomes" id="UP000054988">
    <property type="component" value="Unassembled WGS sequence"/>
</dbReference>
<dbReference type="PANTHER" id="PTHR40124:SF1">
    <property type="entry name" value="DISAGGREGATASE RELATED REPEAT PROTEIN"/>
    <property type="match status" value="1"/>
</dbReference>
<evidence type="ECO:0000313" key="3">
    <source>
        <dbReference type="EMBL" id="KTB46114.1"/>
    </source>
</evidence>
<reference evidence="3 4" key="1">
    <citation type="submission" date="2015-12" db="EMBL/GenBank/DDBJ databases">
        <title>Draft genome sequence of Moniliophthora roreri, the causal agent of frosty pod rot of cacao.</title>
        <authorList>
            <person name="Aime M.C."/>
            <person name="Diaz-Valderrama J.R."/>
            <person name="Kijpornyongpan T."/>
            <person name="Phillips-Mora W."/>
        </authorList>
    </citation>
    <scope>NUCLEOTIDE SEQUENCE [LARGE SCALE GENOMIC DNA]</scope>
    <source>
        <strain evidence="3 4">MCA 2952</strain>
    </source>
</reference>